<dbReference type="InterPro" id="IPR036097">
    <property type="entry name" value="HisK_dim/P_sf"/>
</dbReference>
<feature type="modified residue" description="Phosphohistidine" evidence="12">
    <location>
        <position position="44"/>
    </location>
</feature>
<dbReference type="InterPro" id="IPR036890">
    <property type="entry name" value="HATPase_C_sf"/>
</dbReference>
<dbReference type="SMART" id="SM00073">
    <property type="entry name" value="HPT"/>
    <property type="match status" value="1"/>
</dbReference>
<dbReference type="Pfam" id="PF02518">
    <property type="entry name" value="HATPase_c"/>
    <property type="match status" value="1"/>
</dbReference>
<proteinExistence type="predicted"/>
<dbReference type="SUPFAM" id="SSF47226">
    <property type="entry name" value="Histidine-containing phosphotransfer domain, HPT domain"/>
    <property type="match status" value="1"/>
</dbReference>
<protein>
    <recommendedName>
        <fullName evidence="3">Chemotaxis protein CheA</fullName>
        <ecNumber evidence="2">2.7.13.3</ecNumber>
    </recommendedName>
</protein>
<dbReference type="GO" id="GO:0005524">
    <property type="term" value="F:ATP binding"/>
    <property type="evidence" value="ECO:0007669"/>
    <property type="project" value="UniProtKB-KW"/>
</dbReference>
<dbReference type="GO" id="GO:0000155">
    <property type="term" value="F:phosphorelay sensor kinase activity"/>
    <property type="evidence" value="ECO:0007669"/>
    <property type="project" value="InterPro"/>
</dbReference>
<evidence type="ECO:0000256" key="10">
    <source>
        <dbReference type="ARBA" id="ARBA00023012"/>
    </source>
</evidence>
<dbReference type="FunFam" id="3.30.565.10:FF:000016">
    <property type="entry name" value="Chemotaxis protein CheA, putative"/>
    <property type="match status" value="1"/>
</dbReference>
<dbReference type="Pfam" id="PF02895">
    <property type="entry name" value="H-kinase_dim"/>
    <property type="match status" value="1"/>
</dbReference>
<comment type="caution">
    <text evidence="16">The sequence shown here is derived from an EMBL/GenBank/DDBJ whole genome shotgun (WGS) entry which is preliminary data.</text>
</comment>
<dbReference type="SMART" id="SM00387">
    <property type="entry name" value="HATPase_c"/>
    <property type="match status" value="1"/>
</dbReference>
<evidence type="ECO:0000313" key="17">
    <source>
        <dbReference type="Proteomes" id="UP001319200"/>
    </source>
</evidence>
<dbReference type="PROSITE" id="PS50894">
    <property type="entry name" value="HPT"/>
    <property type="match status" value="1"/>
</dbReference>
<dbReference type="Gene3D" id="1.20.120.160">
    <property type="entry name" value="HPT domain"/>
    <property type="match status" value="1"/>
</dbReference>
<dbReference type="InterPro" id="IPR037006">
    <property type="entry name" value="CheA-like_homodim_sf"/>
</dbReference>
<dbReference type="InterPro" id="IPR036061">
    <property type="entry name" value="CheW-like_dom_sf"/>
</dbReference>
<gene>
    <name evidence="16" type="ORF">KK083_16165</name>
</gene>
<dbReference type="EC" id="2.7.13.3" evidence="2"/>
<dbReference type="Gene3D" id="3.30.565.10">
    <property type="entry name" value="Histidine kinase-like ATPase, C-terminal domain"/>
    <property type="match status" value="1"/>
</dbReference>
<keyword evidence="4" id="KW-0145">Chemotaxis</keyword>
<dbReference type="CDD" id="cd16916">
    <property type="entry name" value="HATPase_CheA-like"/>
    <property type="match status" value="1"/>
</dbReference>
<evidence type="ECO:0000256" key="1">
    <source>
        <dbReference type="ARBA" id="ARBA00000085"/>
    </source>
</evidence>
<name>A0AAP2DLG1_9BACT</name>
<keyword evidence="5 12" id="KW-0597">Phosphoprotein</keyword>
<comment type="catalytic activity">
    <reaction evidence="1">
        <text>ATP + protein L-histidine = ADP + protein N-phospho-L-histidine.</text>
        <dbReference type="EC" id="2.7.13.3"/>
    </reaction>
</comment>
<evidence type="ECO:0000259" key="15">
    <source>
        <dbReference type="PROSITE" id="PS50894"/>
    </source>
</evidence>
<evidence type="ECO:0000256" key="7">
    <source>
        <dbReference type="ARBA" id="ARBA00022741"/>
    </source>
</evidence>
<dbReference type="SMART" id="SM00260">
    <property type="entry name" value="CheW"/>
    <property type="match status" value="1"/>
</dbReference>
<dbReference type="Pfam" id="PF01627">
    <property type="entry name" value="Hpt"/>
    <property type="match status" value="1"/>
</dbReference>
<evidence type="ECO:0000313" key="16">
    <source>
        <dbReference type="EMBL" id="MBT1698426.1"/>
    </source>
</evidence>
<feature type="domain" description="Histidine kinase" evidence="13">
    <location>
        <begin position="293"/>
        <end position="534"/>
    </location>
</feature>
<dbReference type="PRINTS" id="PR00344">
    <property type="entry name" value="BCTRLSENSOR"/>
</dbReference>
<keyword evidence="9" id="KW-0067">ATP-binding</keyword>
<dbReference type="InterPro" id="IPR008207">
    <property type="entry name" value="Sig_transdc_His_kin_Hpt_dom"/>
</dbReference>
<evidence type="ECO:0000259" key="13">
    <source>
        <dbReference type="PROSITE" id="PS50109"/>
    </source>
</evidence>
<feature type="domain" description="CheW-like" evidence="14">
    <location>
        <begin position="536"/>
        <end position="667"/>
    </location>
</feature>
<dbReference type="SUPFAM" id="SSF47384">
    <property type="entry name" value="Homodimeric domain of signal transducing histidine kinase"/>
    <property type="match status" value="1"/>
</dbReference>
<evidence type="ECO:0000256" key="9">
    <source>
        <dbReference type="ARBA" id="ARBA00022840"/>
    </source>
</evidence>
<dbReference type="Gene3D" id="1.10.287.560">
    <property type="entry name" value="Histidine kinase CheA-like, homodimeric domain"/>
    <property type="match status" value="1"/>
</dbReference>
<dbReference type="AlphaFoldDB" id="A0AAP2DLG1"/>
<organism evidence="16 17">
    <name type="scientific">Chryseosolibacter histidini</name>
    <dbReference type="NCBI Taxonomy" id="2782349"/>
    <lineage>
        <taxon>Bacteria</taxon>
        <taxon>Pseudomonadati</taxon>
        <taxon>Bacteroidota</taxon>
        <taxon>Cytophagia</taxon>
        <taxon>Cytophagales</taxon>
        <taxon>Chryseotaleaceae</taxon>
        <taxon>Chryseosolibacter</taxon>
    </lineage>
</organism>
<dbReference type="SMART" id="SM01231">
    <property type="entry name" value="H-kinase_dim"/>
    <property type="match status" value="1"/>
</dbReference>
<dbReference type="PROSITE" id="PS50109">
    <property type="entry name" value="HIS_KIN"/>
    <property type="match status" value="1"/>
</dbReference>
<dbReference type="InterPro" id="IPR004358">
    <property type="entry name" value="Sig_transdc_His_kin-like_C"/>
</dbReference>
<sequence length="674" mass="74988">MDSNQKRFVEDALDLLNELDEGLLQLEANAHAKAPLEQVFRTMHTIKGGANMFGFDNIGELAHYLETLFDLVRQGKTQVSDKLISITLQAFDKVRDLLKEKTFEAITRKDALYDHLTAVHAFHRTIDASLTGADLVTPAGNLKKDELATFFVNVTPLISMTEDGNHPLVFIVQDIAALGTSSVKVTKKQSLEIAQWEIFLSTTTSQAELESYFIFVEDESRATFTRLAAGDLFEQPEFIQYLKSVEDKPVNLDELRSVAGLHDDEAKKKTQQIEEEAETQGKRKVLNDTYIKVSKRKIDDLLNWISELIILQAQFANTASKLNVASLTDTTEQLDMVTRQLRDTSLEIGLVPIETLVTKFKRLVRDLSKTLNKKVNFLSEGAETEIDKDVIELMTEPMIHIIRNAIDHGIESPADRKAASKAEHGTVKLRAFTASSYVNIIISDDGKGIDKERVLQKAKEKGLVDAEAQLSEDEILNLIFHPGLSTTAQVSDVSGRGVGMDVVKQKINELRGHLSLKSLPGRGTSIHIRLPLSRSIIEGLLVKIGVSDYIIPLAAVDKCYEVPSKSLTPDGCQKLLLDGQPVPVFYLQEIFRDQAAIPEVMQVIKINYDEHPVGITVDNIVGEYQTVLKPLGDMYQRQEEFSGATILGNGAVALVLDTDKLVKQLVRQQQASLM</sequence>
<keyword evidence="7" id="KW-0547">Nucleotide-binding</keyword>
<evidence type="ECO:0000256" key="8">
    <source>
        <dbReference type="ARBA" id="ARBA00022777"/>
    </source>
</evidence>
<dbReference type="InterPro" id="IPR051315">
    <property type="entry name" value="Bact_Chemotaxis_CheA"/>
</dbReference>
<dbReference type="GO" id="GO:0005737">
    <property type="term" value="C:cytoplasm"/>
    <property type="evidence" value="ECO:0007669"/>
    <property type="project" value="InterPro"/>
</dbReference>
<dbReference type="RefSeq" id="WP_254164573.1">
    <property type="nucleotide sequence ID" value="NZ_JAHESF010000015.1"/>
</dbReference>
<evidence type="ECO:0000256" key="5">
    <source>
        <dbReference type="ARBA" id="ARBA00022553"/>
    </source>
</evidence>
<evidence type="ECO:0000256" key="11">
    <source>
        <dbReference type="ARBA" id="ARBA00035100"/>
    </source>
</evidence>
<reference evidence="16 17" key="1">
    <citation type="submission" date="2021-05" db="EMBL/GenBank/DDBJ databases">
        <title>A Polyphasic approach of four new species of the genus Ohtaekwangia: Ohtaekwangia histidinii sp. nov., Ohtaekwangia cretensis sp. nov., Ohtaekwangia indiensis sp. nov., Ohtaekwangia reichenbachii sp. nov. from diverse environment.</title>
        <authorList>
            <person name="Octaviana S."/>
        </authorList>
    </citation>
    <scope>NUCLEOTIDE SEQUENCE [LARGE SCALE GENOMIC DNA]</scope>
    <source>
        <strain evidence="16 17">PWU4</strain>
    </source>
</reference>
<dbReference type="Pfam" id="PF01584">
    <property type="entry name" value="CheW"/>
    <property type="match status" value="1"/>
</dbReference>
<dbReference type="InterPro" id="IPR003594">
    <property type="entry name" value="HATPase_dom"/>
</dbReference>
<evidence type="ECO:0000259" key="14">
    <source>
        <dbReference type="PROSITE" id="PS50851"/>
    </source>
</evidence>
<dbReference type="InterPro" id="IPR005467">
    <property type="entry name" value="His_kinase_dom"/>
</dbReference>
<keyword evidence="6" id="KW-0808">Transferase</keyword>
<dbReference type="SUPFAM" id="SSF55874">
    <property type="entry name" value="ATPase domain of HSP90 chaperone/DNA topoisomerase II/histidine kinase"/>
    <property type="match status" value="1"/>
</dbReference>
<evidence type="ECO:0000256" key="2">
    <source>
        <dbReference type="ARBA" id="ARBA00012438"/>
    </source>
</evidence>
<dbReference type="InterPro" id="IPR002545">
    <property type="entry name" value="CheW-lke_dom"/>
</dbReference>
<dbReference type="Gene3D" id="2.30.30.40">
    <property type="entry name" value="SH3 Domains"/>
    <property type="match status" value="1"/>
</dbReference>
<dbReference type="PROSITE" id="PS50851">
    <property type="entry name" value="CHEW"/>
    <property type="match status" value="1"/>
</dbReference>
<dbReference type="GO" id="GO:0006935">
    <property type="term" value="P:chemotaxis"/>
    <property type="evidence" value="ECO:0007669"/>
    <property type="project" value="UniProtKB-KW"/>
</dbReference>
<keyword evidence="10" id="KW-0902">Two-component regulatory system</keyword>
<dbReference type="EMBL" id="JAHESF010000015">
    <property type="protein sequence ID" value="MBT1698426.1"/>
    <property type="molecule type" value="Genomic_DNA"/>
</dbReference>
<comment type="function">
    <text evidence="11">Involved in the transmission of sensory signals from the chemoreceptors to the flagellar motors. CheA is autophosphorylated; it can transfer its phosphate group to either CheB or CheY.</text>
</comment>
<dbReference type="SUPFAM" id="SSF50341">
    <property type="entry name" value="CheW-like"/>
    <property type="match status" value="1"/>
</dbReference>
<evidence type="ECO:0000256" key="4">
    <source>
        <dbReference type="ARBA" id="ARBA00022500"/>
    </source>
</evidence>
<dbReference type="CDD" id="cd00088">
    <property type="entry name" value="HPT"/>
    <property type="match status" value="1"/>
</dbReference>
<evidence type="ECO:0000256" key="6">
    <source>
        <dbReference type="ARBA" id="ARBA00022679"/>
    </source>
</evidence>
<keyword evidence="8" id="KW-0418">Kinase</keyword>
<accession>A0AAP2DLG1</accession>
<evidence type="ECO:0000256" key="12">
    <source>
        <dbReference type="PROSITE-ProRule" id="PRU00110"/>
    </source>
</evidence>
<keyword evidence="17" id="KW-1185">Reference proteome</keyword>
<evidence type="ECO:0000256" key="3">
    <source>
        <dbReference type="ARBA" id="ARBA00021495"/>
    </source>
</evidence>
<feature type="domain" description="HPt" evidence="15">
    <location>
        <begin position="1"/>
        <end position="101"/>
    </location>
</feature>
<dbReference type="InterPro" id="IPR004105">
    <property type="entry name" value="CheA-like_dim"/>
</dbReference>
<dbReference type="PANTHER" id="PTHR43395:SF10">
    <property type="entry name" value="CHEMOTAXIS PROTEIN CHEA"/>
    <property type="match status" value="1"/>
</dbReference>
<dbReference type="Proteomes" id="UP001319200">
    <property type="component" value="Unassembled WGS sequence"/>
</dbReference>
<dbReference type="InterPro" id="IPR036641">
    <property type="entry name" value="HPT_dom_sf"/>
</dbReference>
<dbReference type="PANTHER" id="PTHR43395">
    <property type="entry name" value="SENSOR HISTIDINE KINASE CHEA"/>
    <property type="match status" value="1"/>
</dbReference>